<keyword evidence="28" id="KW-1185">Reference proteome</keyword>
<evidence type="ECO:0000256" key="10">
    <source>
        <dbReference type="ARBA" id="ARBA00022679"/>
    </source>
</evidence>
<reference evidence="27" key="1">
    <citation type="submission" date="2021-04" db="EMBL/GenBank/DDBJ databases">
        <authorList>
            <consortium name="Molecular Ecology Group"/>
        </authorList>
    </citation>
    <scope>NUCLEOTIDE SEQUENCE</scope>
</reference>
<dbReference type="GO" id="GO:0030010">
    <property type="term" value="P:establishment of cell polarity"/>
    <property type="evidence" value="ECO:0007669"/>
    <property type="project" value="InterPro"/>
</dbReference>
<evidence type="ECO:0000256" key="13">
    <source>
        <dbReference type="ARBA" id="ARBA00022741"/>
    </source>
</evidence>
<evidence type="ECO:0000256" key="15">
    <source>
        <dbReference type="ARBA" id="ARBA00022777"/>
    </source>
</evidence>
<gene>
    <name evidence="27" type="ORF">CUNI_LOCUS22282</name>
</gene>
<dbReference type="SUPFAM" id="SSF56112">
    <property type="entry name" value="Protein kinase-like (PK-like)"/>
    <property type="match status" value="1"/>
</dbReference>
<evidence type="ECO:0000256" key="25">
    <source>
        <dbReference type="RuleBase" id="RU000304"/>
    </source>
</evidence>
<evidence type="ECO:0000256" key="23">
    <source>
        <dbReference type="ARBA" id="ARBA00068788"/>
    </source>
</evidence>
<evidence type="ECO:0000256" key="21">
    <source>
        <dbReference type="ARBA" id="ARBA00047899"/>
    </source>
</evidence>
<dbReference type="GO" id="GO:0030295">
    <property type="term" value="F:protein kinase activator activity"/>
    <property type="evidence" value="ECO:0007669"/>
    <property type="project" value="InterPro"/>
</dbReference>
<evidence type="ECO:0000256" key="24">
    <source>
        <dbReference type="PROSITE-ProRule" id="PRU10141"/>
    </source>
</evidence>
<dbReference type="FunFam" id="3.30.200.20:FF:000235">
    <property type="entry name" value="serine/threonine-protein kinase STK11"/>
    <property type="match status" value="1"/>
</dbReference>
<evidence type="ECO:0000256" key="18">
    <source>
        <dbReference type="ARBA" id="ARBA00023211"/>
    </source>
</evidence>
<dbReference type="InterPro" id="IPR011009">
    <property type="entry name" value="Kinase-like_dom_sf"/>
</dbReference>
<evidence type="ECO:0000256" key="4">
    <source>
        <dbReference type="ARBA" id="ARBA00004496"/>
    </source>
</evidence>
<evidence type="ECO:0000256" key="20">
    <source>
        <dbReference type="ARBA" id="ARBA00023306"/>
    </source>
</evidence>
<dbReference type="InterPro" id="IPR008271">
    <property type="entry name" value="Ser/Thr_kinase_AS"/>
</dbReference>
<dbReference type="GO" id="GO:0004674">
    <property type="term" value="F:protein serine/threonine kinase activity"/>
    <property type="evidence" value="ECO:0007669"/>
    <property type="project" value="UniProtKB-KW"/>
</dbReference>
<evidence type="ECO:0000256" key="3">
    <source>
        <dbReference type="ARBA" id="ARBA00004123"/>
    </source>
</evidence>
<dbReference type="EC" id="2.7.11.1" evidence="6"/>
<evidence type="ECO:0000256" key="1">
    <source>
        <dbReference type="ARBA" id="ARBA00001936"/>
    </source>
</evidence>
<dbReference type="GO" id="GO:0006915">
    <property type="term" value="P:apoptotic process"/>
    <property type="evidence" value="ECO:0007669"/>
    <property type="project" value="UniProtKB-KW"/>
</dbReference>
<dbReference type="FunFam" id="1.10.510.10:FF:000245">
    <property type="entry name" value="serine/threonine-protein kinase STK11"/>
    <property type="match status" value="1"/>
</dbReference>
<dbReference type="Pfam" id="PF00069">
    <property type="entry name" value="Pkinase"/>
    <property type="match status" value="1"/>
</dbReference>
<keyword evidence="15" id="KW-0418">Kinase</keyword>
<keyword evidence="14" id="KW-0227">DNA damage</keyword>
<dbReference type="GO" id="GO:0042593">
    <property type="term" value="P:glucose homeostasis"/>
    <property type="evidence" value="ECO:0007669"/>
    <property type="project" value="InterPro"/>
</dbReference>
<evidence type="ECO:0000256" key="19">
    <source>
        <dbReference type="ARBA" id="ARBA00023242"/>
    </source>
</evidence>
<comment type="similarity">
    <text evidence="5">Belongs to the protein kinase superfamily. CAMK Ser/Thr protein kinase family. LKB1 subfamily.</text>
</comment>
<proteinExistence type="inferred from homology"/>
<dbReference type="GO" id="GO:0005634">
    <property type="term" value="C:nucleus"/>
    <property type="evidence" value="ECO:0007669"/>
    <property type="project" value="UniProtKB-SubCell"/>
</dbReference>
<keyword evidence="7" id="KW-0963">Cytoplasm</keyword>
<dbReference type="GO" id="GO:0006974">
    <property type="term" value="P:DNA damage response"/>
    <property type="evidence" value="ECO:0007669"/>
    <property type="project" value="UniProtKB-KW"/>
</dbReference>
<dbReference type="GO" id="GO:0001558">
    <property type="term" value="P:regulation of cell growth"/>
    <property type="evidence" value="ECO:0007669"/>
    <property type="project" value="InterPro"/>
</dbReference>
<comment type="catalytic activity">
    <reaction evidence="22">
        <text>L-seryl-[protein] + ATP = O-phospho-L-seryl-[protein] + ADP + H(+)</text>
        <dbReference type="Rhea" id="RHEA:17989"/>
        <dbReference type="Rhea" id="RHEA-COMP:9863"/>
        <dbReference type="Rhea" id="RHEA-COMP:11604"/>
        <dbReference type="ChEBI" id="CHEBI:15378"/>
        <dbReference type="ChEBI" id="CHEBI:29999"/>
        <dbReference type="ChEBI" id="CHEBI:30616"/>
        <dbReference type="ChEBI" id="CHEBI:83421"/>
        <dbReference type="ChEBI" id="CHEBI:456216"/>
        <dbReference type="EC" id="2.7.11.1"/>
    </reaction>
</comment>
<dbReference type="GO" id="GO:0035556">
    <property type="term" value="P:intracellular signal transduction"/>
    <property type="evidence" value="ECO:0007669"/>
    <property type="project" value="TreeGrafter"/>
</dbReference>
<dbReference type="Gene3D" id="1.10.510.10">
    <property type="entry name" value="Transferase(Phosphotransferase) domain 1"/>
    <property type="match status" value="1"/>
</dbReference>
<keyword evidence="19" id="KW-0539">Nucleus</keyword>
<dbReference type="PROSITE" id="PS50011">
    <property type="entry name" value="PROTEIN_KINASE_DOM"/>
    <property type="match status" value="1"/>
</dbReference>
<comment type="subcellular location">
    <subcellularLocation>
        <location evidence="4">Cytoplasm</location>
    </subcellularLocation>
    <subcellularLocation>
        <location evidence="3">Nucleus</location>
    </subcellularLocation>
</comment>
<dbReference type="AlphaFoldDB" id="A0A8S4A637"/>
<organism evidence="27 28">
    <name type="scientific">Candidula unifasciata</name>
    <dbReference type="NCBI Taxonomy" id="100452"/>
    <lineage>
        <taxon>Eukaryota</taxon>
        <taxon>Metazoa</taxon>
        <taxon>Spiralia</taxon>
        <taxon>Lophotrochozoa</taxon>
        <taxon>Mollusca</taxon>
        <taxon>Gastropoda</taxon>
        <taxon>Heterobranchia</taxon>
        <taxon>Euthyneura</taxon>
        <taxon>Panpulmonata</taxon>
        <taxon>Eupulmonata</taxon>
        <taxon>Stylommatophora</taxon>
        <taxon>Helicina</taxon>
        <taxon>Helicoidea</taxon>
        <taxon>Geomitridae</taxon>
        <taxon>Candidula</taxon>
    </lineage>
</organism>
<keyword evidence="16 24" id="KW-0067">ATP-binding</keyword>
<dbReference type="PANTHER" id="PTHR24346">
    <property type="entry name" value="MAP/MICROTUBULE AFFINITY-REGULATING KINASE"/>
    <property type="match status" value="1"/>
</dbReference>
<dbReference type="InterPro" id="IPR039154">
    <property type="entry name" value="LKB1_c"/>
</dbReference>
<keyword evidence="12" id="KW-0479">Metal-binding</keyword>
<evidence type="ECO:0000256" key="12">
    <source>
        <dbReference type="ARBA" id="ARBA00022723"/>
    </source>
</evidence>
<keyword evidence="20" id="KW-0131">Cell cycle</keyword>
<name>A0A8S4A637_9EUPU</name>
<feature type="binding site" evidence="24">
    <location>
        <position position="92"/>
    </location>
    <ligand>
        <name>ATP</name>
        <dbReference type="ChEBI" id="CHEBI:30616"/>
    </ligand>
</feature>
<evidence type="ECO:0000256" key="5">
    <source>
        <dbReference type="ARBA" id="ARBA00009985"/>
    </source>
</evidence>
<comment type="cofactor">
    <cofactor evidence="2">
        <name>Mg(2+)</name>
        <dbReference type="ChEBI" id="CHEBI:18420"/>
    </cofactor>
</comment>
<comment type="cofactor">
    <cofactor evidence="1">
        <name>Mn(2+)</name>
        <dbReference type="ChEBI" id="CHEBI:29035"/>
    </cofactor>
</comment>
<dbReference type="PANTHER" id="PTHR24346:SF94">
    <property type="entry name" value="NON-SPECIFIC SERINE_THREONINE PROTEIN KINASE"/>
    <property type="match status" value="1"/>
</dbReference>
<dbReference type="PROSITE" id="PS00107">
    <property type="entry name" value="PROTEIN_KINASE_ATP"/>
    <property type="match status" value="1"/>
</dbReference>
<feature type="non-terminal residue" evidence="27">
    <location>
        <position position="321"/>
    </location>
</feature>
<evidence type="ECO:0000313" key="28">
    <source>
        <dbReference type="Proteomes" id="UP000678393"/>
    </source>
</evidence>
<evidence type="ECO:0000256" key="7">
    <source>
        <dbReference type="ARBA" id="ARBA00022490"/>
    </source>
</evidence>
<keyword evidence="9" id="KW-0597">Phosphoprotein</keyword>
<dbReference type="GO" id="GO:0005737">
    <property type="term" value="C:cytoplasm"/>
    <property type="evidence" value="ECO:0007669"/>
    <property type="project" value="UniProtKB-SubCell"/>
</dbReference>
<evidence type="ECO:0000256" key="8">
    <source>
        <dbReference type="ARBA" id="ARBA00022527"/>
    </source>
</evidence>
<keyword evidence="17" id="KW-0460">Magnesium</keyword>
<dbReference type="InterPro" id="IPR000719">
    <property type="entry name" value="Prot_kinase_dom"/>
</dbReference>
<evidence type="ECO:0000256" key="14">
    <source>
        <dbReference type="ARBA" id="ARBA00022763"/>
    </source>
</evidence>
<keyword evidence="13 24" id="KW-0547">Nucleotide-binding</keyword>
<dbReference type="OrthoDB" id="68483at2759"/>
<evidence type="ECO:0000256" key="16">
    <source>
        <dbReference type="ARBA" id="ARBA00022840"/>
    </source>
</evidence>
<keyword evidence="8 25" id="KW-0723">Serine/threonine-protein kinase</keyword>
<evidence type="ECO:0000256" key="11">
    <source>
        <dbReference type="ARBA" id="ARBA00022703"/>
    </source>
</evidence>
<evidence type="ECO:0000256" key="9">
    <source>
        <dbReference type="ARBA" id="ARBA00022553"/>
    </source>
</evidence>
<accession>A0A8S4A637</accession>
<dbReference type="PROSITE" id="PS00108">
    <property type="entry name" value="PROTEIN_KINASE_ST"/>
    <property type="match status" value="1"/>
</dbReference>
<feature type="domain" description="Protein kinase" evidence="26">
    <location>
        <begin position="63"/>
        <end position="321"/>
    </location>
</feature>
<comment type="caution">
    <text evidence="27">The sequence shown here is derived from an EMBL/GenBank/DDBJ whole genome shotgun (WGS) entry which is preliminary data.</text>
</comment>
<evidence type="ECO:0000256" key="22">
    <source>
        <dbReference type="ARBA" id="ARBA00048679"/>
    </source>
</evidence>
<dbReference type="SMART" id="SM00220">
    <property type="entry name" value="S_TKc"/>
    <property type="match status" value="1"/>
</dbReference>
<dbReference type="Proteomes" id="UP000678393">
    <property type="component" value="Unassembled WGS sequence"/>
</dbReference>
<dbReference type="EMBL" id="CAJHNH020008564">
    <property type="protein sequence ID" value="CAG5136724.1"/>
    <property type="molecule type" value="Genomic_DNA"/>
</dbReference>
<keyword evidence="11" id="KW-0053">Apoptosis</keyword>
<evidence type="ECO:0000259" key="26">
    <source>
        <dbReference type="PROSITE" id="PS50011"/>
    </source>
</evidence>
<evidence type="ECO:0000256" key="2">
    <source>
        <dbReference type="ARBA" id="ARBA00001946"/>
    </source>
</evidence>
<evidence type="ECO:0000256" key="6">
    <source>
        <dbReference type="ARBA" id="ARBA00012513"/>
    </source>
</evidence>
<protein>
    <recommendedName>
        <fullName evidence="23">Serine/threonine-protein kinase STK11</fullName>
        <ecNumber evidence="6">2.7.11.1</ecNumber>
    </recommendedName>
</protein>
<sequence length="321" mass="36658">MDQEEFVDSSILCQDDLDAPMIAPENIFDLLDDDGDLFIRRVESDQIVYQPQCHKVKIIGGKYLMGSVLGEGSYGKVKELLDIETLCRRAVKILKKRKLRRIPNGEQNVQREIKLLKRLRHRNVIHLIDVLFNEEKQKMYMVMEYCASELQEMLESVPEKRFPIWQAHGYFCQLIDGLEYLHSHGIVHKDIKPGNLLVTNDETLKITDLGVAEALDQFARTDECRTSQGSPAFQPPEIANGQSTFAGFKVDIWSSGVTLYNITTGKYPFEGDNIFKLFENIGKGVYTIPDGVSDLLGDLLKGMLAYEAEVRYTLQQIRQHP</sequence>
<dbReference type="InterPro" id="IPR017441">
    <property type="entry name" value="Protein_kinase_ATP_BS"/>
</dbReference>
<dbReference type="GO" id="GO:0046872">
    <property type="term" value="F:metal ion binding"/>
    <property type="evidence" value="ECO:0007669"/>
    <property type="project" value="UniProtKB-KW"/>
</dbReference>
<evidence type="ECO:0000256" key="17">
    <source>
        <dbReference type="ARBA" id="ARBA00022842"/>
    </source>
</evidence>
<comment type="catalytic activity">
    <reaction evidence="21">
        <text>L-threonyl-[protein] + ATP = O-phospho-L-threonyl-[protein] + ADP + H(+)</text>
        <dbReference type="Rhea" id="RHEA:46608"/>
        <dbReference type="Rhea" id="RHEA-COMP:11060"/>
        <dbReference type="Rhea" id="RHEA-COMP:11605"/>
        <dbReference type="ChEBI" id="CHEBI:15378"/>
        <dbReference type="ChEBI" id="CHEBI:30013"/>
        <dbReference type="ChEBI" id="CHEBI:30616"/>
        <dbReference type="ChEBI" id="CHEBI:61977"/>
        <dbReference type="ChEBI" id="CHEBI:456216"/>
        <dbReference type="EC" id="2.7.11.1"/>
    </reaction>
</comment>
<keyword evidence="10" id="KW-0808">Transferase</keyword>
<dbReference type="CDD" id="cd14119">
    <property type="entry name" value="STKc_LKB1"/>
    <property type="match status" value="1"/>
</dbReference>
<keyword evidence="18" id="KW-0464">Manganese</keyword>
<dbReference type="Gene3D" id="3.30.200.20">
    <property type="entry name" value="Phosphorylase Kinase, domain 1"/>
    <property type="match status" value="1"/>
</dbReference>
<evidence type="ECO:0000313" key="27">
    <source>
        <dbReference type="EMBL" id="CAG5136724.1"/>
    </source>
</evidence>
<dbReference type="GO" id="GO:0005524">
    <property type="term" value="F:ATP binding"/>
    <property type="evidence" value="ECO:0007669"/>
    <property type="project" value="UniProtKB-UniRule"/>
</dbReference>